<dbReference type="Proteomes" id="UP000008871">
    <property type="component" value="Chromosome"/>
</dbReference>
<name>Q0VNT2_ALCBS</name>
<sequence length="216" mass="24996">MTKESTSRTRKPKRGQTREALMTAALELVVKKAPFSALSLREVTKKAGVVPTAFYRHFSDMSAMGLTLLDESFRTLRQMMRQVRQQELPNEHMLRSSMETYFTYVRNNRAHFLFVSKELASGTPTMRNAIRREIRMFTNELAMDMARFPFLDHVNAEDLQMMAGLVVNNVTALTQEMLELEETDETGQQEVLITAEKQLRLIYFGVGMWRSDKNRS</sequence>
<dbReference type="InterPro" id="IPR009057">
    <property type="entry name" value="Homeodomain-like_sf"/>
</dbReference>
<dbReference type="Pfam" id="PF00440">
    <property type="entry name" value="TetR_N"/>
    <property type="match status" value="1"/>
</dbReference>
<keyword evidence="3" id="KW-0804">Transcription</keyword>
<dbReference type="Gene3D" id="1.10.10.60">
    <property type="entry name" value="Homeodomain-like"/>
    <property type="match status" value="1"/>
</dbReference>
<dbReference type="HOGENOM" id="CLU_081861_3_0_6"/>
<dbReference type="InterPro" id="IPR054129">
    <property type="entry name" value="DesT_TetR_C"/>
</dbReference>
<gene>
    <name evidence="6" type="ordered locus">ABO_1718</name>
</gene>
<evidence type="ECO:0000256" key="3">
    <source>
        <dbReference type="ARBA" id="ARBA00023163"/>
    </source>
</evidence>
<keyword evidence="2 4" id="KW-0238">DNA-binding</keyword>
<evidence type="ECO:0000313" key="7">
    <source>
        <dbReference type="Proteomes" id="UP000008871"/>
    </source>
</evidence>
<accession>Q0VNT2</accession>
<evidence type="ECO:0000313" key="6">
    <source>
        <dbReference type="EMBL" id="CAL17166.1"/>
    </source>
</evidence>
<dbReference type="Gene3D" id="1.10.357.10">
    <property type="entry name" value="Tetracycline Repressor, domain 2"/>
    <property type="match status" value="1"/>
</dbReference>
<proteinExistence type="predicted"/>
<dbReference type="KEGG" id="abo:ABO_1718"/>
<feature type="DNA-binding region" description="H-T-H motif" evidence="4">
    <location>
        <begin position="39"/>
        <end position="58"/>
    </location>
</feature>
<dbReference type="SUPFAM" id="SSF46689">
    <property type="entry name" value="Homeodomain-like"/>
    <property type="match status" value="1"/>
</dbReference>
<keyword evidence="7" id="KW-1185">Reference proteome</keyword>
<dbReference type="PANTHER" id="PTHR47752">
    <property type="entry name" value="HTH-TYPE TRANSCRIPTIONAL REPRESSOR FABR"/>
    <property type="match status" value="1"/>
</dbReference>
<dbReference type="EMBL" id="AM286690">
    <property type="protein sequence ID" value="CAL17166.1"/>
    <property type="molecule type" value="Genomic_DNA"/>
</dbReference>
<dbReference type="eggNOG" id="COG1309">
    <property type="taxonomic scope" value="Bacteria"/>
</dbReference>
<dbReference type="AlphaFoldDB" id="Q0VNT2"/>
<feature type="domain" description="HTH tetR-type" evidence="5">
    <location>
        <begin position="15"/>
        <end position="76"/>
    </location>
</feature>
<dbReference type="Pfam" id="PF21943">
    <property type="entry name" value="TetR_C_46"/>
    <property type="match status" value="1"/>
</dbReference>
<dbReference type="STRING" id="393595.ABO_1718"/>
<dbReference type="InterPro" id="IPR001647">
    <property type="entry name" value="HTH_TetR"/>
</dbReference>
<keyword evidence="1" id="KW-0805">Transcription regulation</keyword>
<dbReference type="InterPro" id="IPR050692">
    <property type="entry name" value="HTH_transcr_repressor_FabR"/>
</dbReference>
<dbReference type="RefSeq" id="WP_011588999.1">
    <property type="nucleotide sequence ID" value="NC_008260.1"/>
</dbReference>
<evidence type="ECO:0000259" key="5">
    <source>
        <dbReference type="PROSITE" id="PS50977"/>
    </source>
</evidence>
<protein>
    <submittedName>
        <fullName evidence="6">Transcriptional regulator, TetR family</fullName>
    </submittedName>
</protein>
<evidence type="ECO:0000256" key="2">
    <source>
        <dbReference type="ARBA" id="ARBA00023125"/>
    </source>
</evidence>
<dbReference type="PANTHER" id="PTHR47752:SF1">
    <property type="entry name" value="HTH-TYPE TRANSCRIPTIONAL REPRESSOR FABR"/>
    <property type="match status" value="1"/>
</dbReference>
<dbReference type="OrthoDB" id="8617654at2"/>
<dbReference type="GO" id="GO:0003677">
    <property type="term" value="F:DNA binding"/>
    <property type="evidence" value="ECO:0007669"/>
    <property type="project" value="UniProtKB-UniRule"/>
</dbReference>
<dbReference type="PROSITE" id="PS50977">
    <property type="entry name" value="HTH_TETR_2"/>
    <property type="match status" value="1"/>
</dbReference>
<organism evidence="6 7">
    <name type="scientific">Alcanivorax borkumensis (strain ATCC 700651 / DSM 11573 / NCIMB 13689 / SK2)</name>
    <dbReference type="NCBI Taxonomy" id="393595"/>
    <lineage>
        <taxon>Bacteria</taxon>
        <taxon>Pseudomonadati</taxon>
        <taxon>Pseudomonadota</taxon>
        <taxon>Gammaproteobacteria</taxon>
        <taxon>Oceanospirillales</taxon>
        <taxon>Alcanivoracaceae</taxon>
        <taxon>Alcanivorax</taxon>
    </lineage>
</organism>
<reference evidence="6 7" key="1">
    <citation type="journal article" date="2006" name="Nat. Biotechnol.">
        <title>Genome sequence of the ubiquitous hydrocarbon-degrading marine bacterium Alcanivorax borkumensis.</title>
        <authorList>
            <person name="Schneiker S."/>
            <person name="Martins dos Santos V.A.P."/>
            <person name="Bartels D."/>
            <person name="Bekel T."/>
            <person name="Brecht M."/>
            <person name="Buhrmester J."/>
            <person name="Chernikova T.N."/>
            <person name="Denaro R."/>
            <person name="Ferrer M."/>
            <person name="Gertler C."/>
            <person name="Goesmann A."/>
            <person name="Golyshina O.V."/>
            <person name="Kaminski F."/>
            <person name="Khachane A.N."/>
            <person name="Lang S."/>
            <person name="Linke B."/>
            <person name="McHardy A.C."/>
            <person name="Meyer F."/>
            <person name="Nechitaylo T."/>
            <person name="Puehler A."/>
            <person name="Regenhardt D."/>
            <person name="Rupp O."/>
            <person name="Sabirova J.S."/>
            <person name="Selbitschka W."/>
            <person name="Yakimov M.M."/>
            <person name="Timmis K.N."/>
            <person name="Vorhoelter F.-J."/>
            <person name="Weidner S."/>
            <person name="Kaiser O."/>
            <person name="Golyshin P.N."/>
        </authorList>
    </citation>
    <scope>NUCLEOTIDE SEQUENCE [LARGE SCALE GENOMIC DNA]</scope>
    <source>
        <strain evidence="7">ATCC 700651 / DSM 11573 / NCIMB 13689 / SK2</strain>
    </source>
</reference>
<evidence type="ECO:0000256" key="1">
    <source>
        <dbReference type="ARBA" id="ARBA00023015"/>
    </source>
</evidence>
<evidence type="ECO:0000256" key="4">
    <source>
        <dbReference type="PROSITE-ProRule" id="PRU00335"/>
    </source>
</evidence>